<evidence type="ECO:0000313" key="1">
    <source>
        <dbReference type="EMBL" id="JAH25188.1"/>
    </source>
</evidence>
<accession>A0A0E9RA10</accession>
<organism evidence="1">
    <name type="scientific">Anguilla anguilla</name>
    <name type="common">European freshwater eel</name>
    <name type="synonym">Muraena anguilla</name>
    <dbReference type="NCBI Taxonomy" id="7936"/>
    <lineage>
        <taxon>Eukaryota</taxon>
        <taxon>Metazoa</taxon>
        <taxon>Chordata</taxon>
        <taxon>Craniata</taxon>
        <taxon>Vertebrata</taxon>
        <taxon>Euteleostomi</taxon>
        <taxon>Actinopterygii</taxon>
        <taxon>Neopterygii</taxon>
        <taxon>Teleostei</taxon>
        <taxon>Anguilliformes</taxon>
        <taxon>Anguillidae</taxon>
        <taxon>Anguilla</taxon>
    </lineage>
</organism>
<dbReference type="EMBL" id="GBXM01083389">
    <property type="protein sequence ID" value="JAH25188.1"/>
    <property type="molecule type" value="Transcribed_RNA"/>
</dbReference>
<reference evidence="1" key="2">
    <citation type="journal article" date="2015" name="Fish Shellfish Immunol.">
        <title>Early steps in the European eel (Anguilla anguilla)-Vibrio vulnificus interaction in the gills: Role of the RtxA13 toxin.</title>
        <authorList>
            <person name="Callol A."/>
            <person name="Pajuelo D."/>
            <person name="Ebbesson L."/>
            <person name="Teles M."/>
            <person name="MacKenzie S."/>
            <person name="Amaro C."/>
        </authorList>
    </citation>
    <scope>NUCLEOTIDE SEQUENCE</scope>
</reference>
<name>A0A0E9RA10_ANGAN</name>
<dbReference type="AlphaFoldDB" id="A0A0E9RA10"/>
<reference evidence="1" key="1">
    <citation type="submission" date="2014-11" db="EMBL/GenBank/DDBJ databases">
        <authorList>
            <person name="Amaro Gonzalez C."/>
        </authorList>
    </citation>
    <scope>NUCLEOTIDE SEQUENCE</scope>
</reference>
<sequence length="40" mass="4653">MRERLWGLEVFLGSCLKIARPTGTFKDRLALLSVYHVMPF</sequence>
<proteinExistence type="predicted"/>
<protein>
    <submittedName>
        <fullName evidence="1">Uncharacterized protein</fullName>
    </submittedName>
</protein>